<proteinExistence type="inferred from homology"/>
<dbReference type="GO" id="GO:0050821">
    <property type="term" value="P:protein stabilization"/>
    <property type="evidence" value="ECO:0007669"/>
    <property type="project" value="TreeGrafter"/>
</dbReference>
<dbReference type="GO" id="GO:0005829">
    <property type="term" value="C:cytosol"/>
    <property type="evidence" value="ECO:0007669"/>
    <property type="project" value="TreeGrafter"/>
</dbReference>
<dbReference type="PANTHER" id="PTHR35089">
    <property type="entry name" value="CHAPERONE PROTEIN SKP"/>
    <property type="match status" value="1"/>
</dbReference>
<dbReference type="InterPro" id="IPR005632">
    <property type="entry name" value="Chaperone_Skp"/>
</dbReference>
<comment type="caution">
    <text evidence="4">The sequence shown here is derived from an EMBL/GenBank/DDBJ whole genome shotgun (WGS) entry which is preliminary data.</text>
</comment>
<reference evidence="4 5" key="1">
    <citation type="submission" date="2016-01" db="EMBL/GenBank/DDBJ databases">
        <authorList>
            <person name="Oliw E.H."/>
        </authorList>
    </citation>
    <scope>NUCLEOTIDE SEQUENCE [LARGE SCALE GENOMIC DNA]</scope>
    <source>
        <strain evidence="4 5">CMW7756B</strain>
    </source>
</reference>
<dbReference type="Proteomes" id="UP000070226">
    <property type="component" value="Unassembled WGS sequence"/>
</dbReference>
<dbReference type="PANTHER" id="PTHR35089:SF1">
    <property type="entry name" value="CHAPERONE PROTEIN SKP"/>
    <property type="match status" value="1"/>
</dbReference>
<dbReference type="AlphaFoldDB" id="A0A133RZS8"/>
<comment type="similarity">
    <text evidence="1">Belongs to the Skp family.</text>
</comment>
<dbReference type="InterPro" id="IPR024930">
    <property type="entry name" value="Skp_dom_sf"/>
</dbReference>
<dbReference type="STRING" id="39777.B7L28_09335"/>
<evidence type="ECO:0000256" key="2">
    <source>
        <dbReference type="ARBA" id="ARBA00022729"/>
    </source>
</evidence>
<keyword evidence="2 3" id="KW-0732">Signal</keyword>
<gene>
    <name evidence="4" type="ORF">HMPREF3233_01931</name>
</gene>
<organism evidence="4">
    <name type="scientific">Veillonella atypica</name>
    <dbReference type="NCBI Taxonomy" id="39777"/>
    <lineage>
        <taxon>Bacteria</taxon>
        <taxon>Bacillati</taxon>
        <taxon>Bacillota</taxon>
        <taxon>Negativicutes</taxon>
        <taxon>Veillonellales</taxon>
        <taxon>Veillonellaceae</taxon>
        <taxon>Veillonella</taxon>
    </lineage>
</organism>
<dbReference type="Pfam" id="PF03938">
    <property type="entry name" value="OmpH"/>
    <property type="match status" value="1"/>
</dbReference>
<feature type="chain" id="PRO_5007459081" evidence="3">
    <location>
        <begin position="36"/>
        <end position="162"/>
    </location>
</feature>
<dbReference type="PATRIC" id="fig|39777.7.peg.1897"/>
<evidence type="ECO:0000313" key="4">
    <source>
        <dbReference type="EMBL" id="KXA61285.1"/>
    </source>
</evidence>
<dbReference type="GO" id="GO:0051082">
    <property type="term" value="F:unfolded protein binding"/>
    <property type="evidence" value="ECO:0007669"/>
    <property type="project" value="InterPro"/>
</dbReference>
<sequence>MELYCSGGSQMKLTKKLTTLAIVGAISATTAVASAANIGLVQMSQVVNSYPGYGALDMKMQQVDAQYRPQIEKKMQEIDKIKDQAQAEAEFNKSVAPLLQKENDEVNKIAQPMMQNIHNAIESVRVEKKMDVVLDDPYTIRAADANSNVENITDEVIKRLKK</sequence>
<dbReference type="SMART" id="SM00935">
    <property type="entry name" value="OmpH"/>
    <property type="match status" value="1"/>
</dbReference>
<name>A0A133RZS8_9FIRM</name>
<dbReference type="EMBL" id="LRQT01000121">
    <property type="protein sequence ID" value="KXA61285.1"/>
    <property type="molecule type" value="Genomic_DNA"/>
</dbReference>
<feature type="signal peptide" evidence="3">
    <location>
        <begin position="1"/>
        <end position="35"/>
    </location>
</feature>
<accession>A0A133RZS8</accession>
<dbReference type="Gene3D" id="3.30.910.20">
    <property type="entry name" value="Skp domain"/>
    <property type="match status" value="1"/>
</dbReference>
<dbReference type="SUPFAM" id="SSF111384">
    <property type="entry name" value="OmpH-like"/>
    <property type="match status" value="1"/>
</dbReference>
<evidence type="ECO:0000256" key="3">
    <source>
        <dbReference type="SAM" id="SignalP"/>
    </source>
</evidence>
<evidence type="ECO:0000256" key="1">
    <source>
        <dbReference type="ARBA" id="ARBA00009091"/>
    </source>
</evidence>
<evidence type="ECO:0000313" key="5">
    <source>
        <dbReference type="Proteomes" id="UP000070226"/>
    </source>
</evidence>
<protein>
    <submittedName>
        <fullName evidence="4">Outer membrane protein</fullName>
    </submittedName>
</protein>